<dbReference type="Gene3D" id="3.30.565.10">
    <property type="entry name" value="Histidine kinase-like ATPase, C-terminal domain"/>
    <property type="match status" value="1"/>
</dbReference>
<organism evidence="3 4">
    <name type="scientific">Streptomyces zhihengii</name>
    <dbReference type="NCBI Taxonomy" id="1818004"/>
    <lineage>
        <taxon>Bacteria</taxon>
        <taxon>Bacillati</taxon>
        <taxon>Actinomycetota</taxon>
        <taxon>Actinomycetes</taxon>
        <taxon>Kitasatosporales</taxon>
        <taxon>Streptomycetaceae</taxon>
        <taxon>Streptomyces</taxon>
    </lineage>
</organism>
<dbReference type="InterPro" id="IPR050267">
    <property type="entry name" value="Anti-sigma-factor_SerPK"/>
</dbReference>
<name>A0ABS2UKV9_9ACTN</name>
<dbReference type="CDD" id="cd16936">
    <property type="entry name" value="HATPase_RsbW-like"/>
    <property type="match status" value="1"/>
</dbReference>
<dbReference type="InterPro" id="IPR036890">
    <property type="entry name" value="HATPase_C_sf"/>
</dbReference>
<evidence type="ECO:0000256" key="1">
    <source>
        <dbReference type="ARBA" id="ARBA00022527"/>
    </source>
</evidence>
<keyword evidence="3" id="KW-0067">ATP-binding</keyword>
<proteinExistence type="predicted"/>
<dbReference type="InterPro" id="IPR003594">
    <property type="entry name" value="HATPase_dom"/>
</dbReference>
<dbReference type="RefSeq" id="WP_205372459.1">
    <property type="nucleotide sequence ID" value="NZ_JAFEJA010000001.1"/>
</dbReference>
<dbReference type="PANTHER" id="PTHR35526">
    <property type="entry name" value="ANTI-SIGMA-F FACTOR RSBW-RELATED"/>
    <property type="match status" value="1"/>
</dbReference>
<dbReference type="SUPFAM" id="SSF55874">
    <property type="entry name" value="ATPase domain of HSP90 chaperone/DNA topoisomerase II/histidine kinase"/>
    <property type="match status" value="1"/>
</dbReference>
<keyword evidence="1" id="KW-0808">Transferase</keyword>
<evidence type="ECO:0000259" key="2">
    <source>
        <dbReference type="Pfam" id="PF13581"/>
    </source>
</evidence>
<reference evidence="3 4" key="1">
    <citation type="journal article" date="2016" name="Arch. Microbiol.">
        <title>Streptomyces zhihengii sp. nov., isolated from rhizospheric soil of Psammosilene tunicoides.</title>
        <authorList>
            <person name="Huang M.J."/>
            <person name="Fei J.J."/>
            <person name="Salam N."/>
            <person name="Kim C.J."/>
            <person name="Hozzein W.N."/>
            <person name="Xiao M."/>
            <person name="Huang H.Q."/>
            <person name="Li W.J."/>
        </authorList>
    </citation>
    <scope>NUCLEOTIDE SEQUENCE [LARGE SCALE GENOMIC DNA]</scope>
    <source>
        <strain evidence="3 4">YIM T102</strain>
    </source>
</reference>
<dbReference type="PANTHER" id="PTHR35526:SF3">
    <property type="entry name" value="ANTI-SIGMA-F FACTOR RSBW"/>
    <property type="match status" value="1"/>
</dbReference>
<feature type="domain" description="Histidine kinase/HSP90-like ATPase" evidence="2">
    <location>
        <begin position="26"/>
        <end position="126"/>
    </location>
</feature>
<dbReference type="EMBL" id="JAFEJA010000001">
    <property type="protein sequence ID" value="MBM9618156.1"/>
    <property type="molecule type" value="Genomic_DNA"/>
</dbReference>
<evidence type="ECO:0000313" key="4">
    <source>
        <dbReference type="Proteomes" id="UP000664109"/>
    </source>
</evidence>
<keyword evidence="1" id="KW-0418">Kinase</keyword>
<sequence>MNRDALTTPLLDASPAVDASRYGFEVPARVESVSRARRQVSERLDLWGIHGDVHDTALLVVSELVTNAVVHTGGHLVSCQLRLTEKQLRITVHDQGTAPTGPRVCYGIEEERGRGLLLVETLSAAWGTHDCEHGHGRVVWSELALGDAPFETVWSC</sequence>
<keyword evidence="4" id="KW-1185">Reference proteome</keyword>
<keyword evidence="3" id="KW-0547">Nucleotide-binding</keyword>
<dbReference type="GO" id="GO:0005524">
    <property type="term" value="F:ATP binding"/>
    <property type="evidence" value="ECO:0007669"/>
    <property type="project" value="UniProtKB-KW"/>
</dbReference>
<dbReference type="Pfam" id="PF13581">
    <property type="entry name" value="HATPase_c_2"/>
    <property type="match status" value="1"/>
</dbReference>
<protein>
    <submittedName>
        <fullName evidence="3">ATP-binding protein</fullName>
    </submittedName>
</protein>
<dbReference type="Proteomes" id="UP000664109">
    <property type="component" value="Unassembled WGS sequence"/>
</dbReference>
<accession>A0ABS2UKV9</accession>
<gene>
    <name evidence="3" type="ORF">JE024_05255</name>
</gene>
<evidence type="ECO:0000313" key="3">
    <source>
        <dbReference type="EMBL" id="MBM9618156.1"/>
    </source>
</evidence>
<comment type="caution">
    <text evidence="3">The sequence shown here is derived from an EMBL/GenBank/DDBJ whole genome shotgun (WGS) entry which is preliminary data.</text>
</comment>
<keyword evidence="1" id="KW-0723">Serine/threonine-protein kinase</keyword>